<sequence>MVWVEKVFVLTLRPGAVDANSTPRDRKILVQSTPTLDSNCSRYSAVSLQSAEACISEIASKSTAYEIRTKSPQSGGLETNGPGERISALSRRPVVRRFLSEGPRLLAISACSNRAEKVDGEDTGGESGILTLATVIHTDEGSKEQ</sequence>
<name>A0A1V4I0Z9_NITVU</name>
<dbReference type="STRING" id="29421.B2M20_04685"/>
<gene>
    <name evidence="1" type="ORF">B2M20_04685</name>
</gene>
<dbReference type="AlphaFoldDB" id="A0A1V4I0Z9"/>
<evidence type="ECO:0000313" key="1">
    <source>
        <dbReference type="EMBL" id="OPH83873.1"/>
    </source>
</evidence>
<comment type="caution">
    <text evidence="1">The sequence shown here is derived from an EMBL/GenBank/DDBJ whole genome shotgun (WGS) entry which is preliminary data.</text>
</comment>
<proteinExistence type="predicted"/>
<dbReference type="Proteomes" id="UP000189940">
    <property type="component" value="Unassembled WGS sequence"/>
</dbReference>
<accession>A0A1V4I0Z9</accession>
<keyword evidence="2" id="KW-1185">Reference proteome</keyword>
<evidence type="ECO:0000313" key="2">
    <source>
        <dbReference type="Proteomes" id="UP000189940"/>
    </source>
</evidence>
<organism evidence="1 2">
    <name type="scientific">Nitrobacter vulgaris</name>
    <dbReference type="NCBI Taxonomy" id="29421"/>
    <lineage>
        <taxon>Bacteria</taxon>
        <taxon>Pseudomonadati</taxon>
        <taxon>Pseudomonadota</taxon>
        <taxon>Alphaproteobacteria</taxon>
        <taxon>Hyphomicrobiales</taxon>
        <taxon>Nitrobacteraceae</taxon>
        <taxon>Nitrobacter</taxon>
    </lineage>
</organism>
<dbReference type="EMBL" id="MWPQ01000020">
    <property type="protein sequence ID" value="OPH83873.1"/>
    <property type="molecule type" value="Genomic_DNA"/>
</dbReference>
<reference evidence="1 2" key="1">
    <citation type="submission" date="2017-02" db="EMBL/GenBank/DDBJ databases">
        <title>Genome sequence of the nitrite-oxidizing bacterium Nitrobacter vulgaris strain Ab1.</title>
        <authorList>
            <person name="Mellbye B.L."/>
            <person name="Davis E.W."/>
            <person name="Spieck E."/>
            <person name="Chang J.H."/>
            <person name="Bottomley P.J."/>
            <person name="Sayavedra-Soto L.A."/>
        </authorList>
    </citation>
    <scope>NUCLEOTIDE SEQUENCE [LARGE SCALE GENOMIC DNA]</scope>
    <source>
        <strain evidence="1 2">Ab1</strain>
    </source>
</reference>
<protein>
    <submittedName>
        <fullName evidence="1">Uncharacterized protein</fullName>
    </submittedName>
</protein>